<comment type="caution">
    <text evidence="3">The sequence shown here is derived from an EMBL/GenBank/DDBJ whole genome shotgun (WGS) entry which is preliminary data.</text>
</comment>
<dbReference type="Gene3D" id="3.40.50.300">
    <property type="entry name" value="P-loop containing nucleotide triphosphate hydrolases"/>
    <property type="match status" value="1"/>
</dbReference>
<dbReference type="AlphaFoldDB" id="A0A8J3YFC7"/>
<feature type="transmembrane region" description="Helical" evidence="1">
    <location>
        <begin position="470"/>
        <end position="497"/>
    </location>
</feature>
<dbReference type="InterPro" id="IPR045063">
    <property type="entry name" value="Dynamin_N"/>
</dbReference>
<keyword evidence="1" id="KW-0812">Transmembrane</keyword>
<dbReference type="PANTHER" id="PTHR43681">
    <property type="entry name" value="TRANSMEMBRANE GTPASE FZO"/>
    <property type="match status" value="1"/>
</dbReference>
<feature type="domain" description="Dynamin N-terminal" evidence="2">
    <location>
        <begin position="58"/>
        <end position="212"/>
    </location>
</feature>
<dbReference type="EMBL" id="BOPF01000002">
    <property type="protein sequence ID" value="GIJ43233.1"/>
    <property type="molecule type" value="Genomic_DNA"/>
</dbReference>
<evidence type="ECO:0000313" key="4">
    <source>
        <dbReference type="Proteomes" id="UP000619260"/>
    </source>
</evidence>
<reference evidence="3" key="1">
    <citation type="submission" date="2021-01" db="EMBL/GenBank/DDBJ databases">
        <title>Whole genome shotgun sequence of Virgisporangium aliadipatigenens NBRC 105644.</title>
        <authorList>
            <person name="Komaki H."/>
            <person name="Tamura T."/>
        </authorList>
    </citation>
    <scope>NUCLEOTIDE SEQUENCE</scope>
    <source>
        <strain evidence="3">NBRC 105644</strain>
    </source>
</reference>
<evidence type="ECO:0000259" key="2">
    <source>
        <dbReference type="Pfam" id="PF00350"/>
    </source>
</evidence>
<dbReference type="PANTHER" id="PTHR43681:SF1">
    <property type="entry name" value="SARCALUMENIN"/>
    <property type="match status" value="1"/>
</dbReference>
<sequence length="609" mass="66910">MTDPSSPAQQRAGRSAAVARAVLDLAEARRLSGQAGRIDLMTRIDEATARLGSDDVPVAVVGEFKQGKSTLVNALLRTEVCPVDSDIVTAVPTVVRWGKPPSVTARLENDDEVAVPFKRLHDYVAERTGDEVPVRAVEVRLDRQLLRGGLSFVDTPGVGGLDSAHGNLTLGALTLARAALFVTDAAQELAGPELEFLNKTAARCEHVIIVVTKTDLYPEWRRIVRLNQTHLAQAGLQVPMVPVSSFLRLRAAARNSDALNAESGFPRLLTMLRRDILAEADTLAARAAGQEVAFVLSQLREQVGAARAAGHDPRTGWAIADQVAEKSRRSQALAASGAGWQTVLNDGIQDLSADIDHDLRERLRGLLRRGEALLDEDDPKNNWRDFSAWVTREATSAAVDNLFQLVQRTEELARDVAERFDLDYEGLDVDLPAPELVLARIHGLDAKFDRPSMQQFLNAFTAARMTFGGLVMFGAFGSLLGLTLAAPIGLAVGLVVGRKLVGTERQRQAEYRRNQAKAELRRYIDEVAFVVGKDCRDAVRRTQRFLRDEFAARAQQVERSANLTIAAIREAAEAPEHERRQRTAVLDQQWQELDRFAAQMAARPERRSA</sequence>
<evidence type="ECO:0000313" key="3">
    <source>
        <dbReference type="EMBL" id="GIJ43233.1"/>
    </source>
</evidence>
<organism evidence="3 4">
    <name type="scientific">Virgisporangium aliadipatigenens</name>
    <dbReference type="NCBI Taxonomy" id="741659"/>
    <lineage>
        <taxon>Bacteria</taxon>
        <taxon>Bacillati</taxon>
        <taxon>Actinomycetota</taxon>
        <taxon>Actinomycetes</taxon>
        <taxon>Micromonosporales</taxon>
        <taxon>Micromonosporaceae</taxon>
        <taxon>Virgisporangium</taxon>
    </lineage>
</organism>
<dbReference type="SUPFAM" id="SSF52540">
    <property type="entry name" value="P-loop containing nucleoside triphosphate hydrolases"/>
    <property type="match status" value="1"/>
</dbReference>
<dbReference type="Proteomes" id="UP000619260">
    <property type="component" value="Unassembled WGS sequence"/>
</dbReference>
<accession>A0A8J3YFC7</accession>
<keyword evidence="4" id="KW-1185">Reference proteome</keyword>
<name>A0A8J3YFC7_9ACTN</name>
<evidence type="ECO:0000256" key="1">
    <source>
        <dbReference type="SAM" id="Phobius"/>
    </source>
</evidence>
<protein>
    <submittedName>
        <fullName evidence="3">Dynamin</fullName>
    </submittedName>
</protein>
<dbReference type="Pfam" id="PF00350">
    <property type="entry name" value="Dynamin_N"/>
    <property type="match status" value="1"/>
</dbReference>
<dbReference type="RefSeq" id="WP_203896840.1">
    <property type="nucleotide sequence ID" value="NZ_BOPF01000002.1"/>
</dbReference>
<proteinExistence type="predicted"/>
<keyword evidence="1" id="KW-1133">Transmembrane helix</keyword>
<dbReference type="InterPro" id="IPR027417">
    <property type="entry name" value="P-loop_NTPase"/>
</dbReference>
<gene>
    <name evidence="3" type="ORF">Val02_01190</name>
</gene>
<keyword evidence="1" id="KW-0472">Membrane</keyword>
<dbReference type="InterPro" id="IPR051943">
    <property type="entry name" value="TRAFAC_Dynamin-like_GTPase"/>
</dbReference>